<comment type="similarity">
    <text evidence="2 8">Belongs to the peptidase M16 family.</text>
</comment>
<evidence type="ECO:0000256" key="7">
    <source>
        <dbReference type="ARBA" id="ARBA00023049"/>
    </source>
</evidence>
<feature type="domain" description="Peptidase M16 N-terminal" evidence="9">
    <location>
        <begin position="73"/>
        <end position="218"/>
    </location>
</feature>
<keyword evidence="3 11" id="KW-0645">Protease</keyword>
<organism evidence="11 12">
    <name type="scientific">Tepidimonas taiwanensis</name>
    <dbReference type="NCBI Taxonomy" id="307486"/>
    <lineage>
        <taxon>Bacteria</taxon>
        <taxon>Pseudomonadati</taxon>
        <taxon>Pseudomonadota</taxon>
        <taxon>Betaproteobacteria</taxon>
        <taxon>Burkholderiales</taxon>
        <taxon>Tepidimonas</taxon>
    </lineage>
</organism>
<evidence type="ECO:0000313" key="12">
    <source>
        <dbReference type="Proteomes" id="UP000317763"/>
    </source>
</evidence>
<keyword evidence="4" id="KW-0479">Metal-binding</keyword>
<comment type="caution">
    <text evidence="11">The sequence shown here is derived from an EMBL/GenBank/DDBJ whole genome shotgun (WGS) entry which is preliminary data.</text>
</comment>
<dbReference type="InterPro" id="IPR011249">
    <property type="entry name" value="Metalloenz_LuxS/M16"/>
</dbReference>
<dbReference type="Pfam" id="PF05193">
    <property type="entry name" value="Peptidase_M16_C"/>
    <property type="match status" value="1"/>
</dbReference>
<evidence type="ECO:0000259" key="10">
    <source>
        <dbReference type="Pfam" id="PF05193"/>
    </source>
</evidence>
<dbReference type="GO" id="GO:0046872">
    <property type="term" value="F:metal ion binding"/>
    <property type="evidence" value="ECO:0007669"/>
    <property type="project" value="UniProtKB-KW"/>
</dbReference>
<protein>
    <submittedName>
        <fullName evidence="11">Putative zinc protease</fullName>
        <ecNumber evidence="11">3.4.24.-</ecNumber>
    </submittedName>
</protein>
<evidence type="ECO:0000256" key="8">
    <source>
        <dbReference type="RuleBase" id="RU004447"/>
    </source>
</evidence>
<dbReference type="SUPFAM" id="SSF63411">
    <property type="entry name" value="LuxS/MPP-like metallohydrolase"/>
    <property type="match status" value="2"/>
</dbReference>
<dbReference type="EMBL" id="VJOM01000018">
    <property type="protein sequence ID" value="TSE30928.1"/>
    <property type="molecule type" value="Genomic_DNA"/>
</dbReference>
<evidence type="ECO:0000256" key="2">
    <source>
        <dbReference type="ARBA" id="ARBA00007261"/>
    </source>
</evidence>
<dbReference type="OrthoDB" id="9811314at2"/>
<proteinExistence type="inferred from homology"/>
<dbReference type="InterPro" id="IPR007863">
    <property type="entry name" value="Peptidase_M16_C"/>
</dbReference>
<dbReference type="STRING" id="307486.GCA_000807215_00496"/>
<keyword evidence="5 11" id="KW-0378">Hydrolase</keyword>
<dbReference type="PANTHER" id="PTHR43690">
    <property type="entry name" value="NARDILYSIN"/>
    <property type="match status" value="1"/>
</dbReference>
<feature type="domain" description="Peptidase M16 C-terminal" evidence="10">
    <location>
        <begin position="228"/>
        <end position="415"/>
    </location>
</feature>
<keyword evidence="6" id="KW-0862">Zinc</keyword>
<dbReference type="PANTHER" id="PTHR43690:SF17">
    <property type="entry name" value="PROTEIN YHJJ"/>
    <property type="match status" value="1"/>
</dbReference>
<evidence type="ECO:0000256" key="6">
    <source>
        <dbReference type="ARBA" id="ARBA00022833"/>
    </source>
</evidence>
<keyword evidence="12" id="KW-1185">Reference proteome</keyword>
<accession>A0A554X521</accession>
<dbReference type="Pfam" id="PF00675">
    <property type="entry name" value="Peptidase_M16"/>
    <property type="match status" value="1"/>
</dbReference>
<dbReference type="GO" id="GO:0004222">
    <property type="term" value="F:metalloendopeptidase activity"/>
    <property type="evidence" value="ECO:0007669"/>
    <property type="project" value="InterPro"/>
</dbReference>
<evidence type="ECO:0000256" key="4">
    <source>
        <dbReference type="ARBA" id="ARBA00022723"/>
    </source>
</evidence>
<evidence type="ECO:0000256" key="5">
    <source>
        <dbReference type="ARBA" id="ARBA00022801"/>
    </source>
</evidence>
<dbReference type="InterPro" id="IPR001431">
    <property type="entry name" value="Pept_M16_Zn_BS"/>
</dbReference>
<dbReference type="PROSITE" id="PS00143">
    <property type="entry name" value="INSULINASE"/>
    <property type="match status" value="1"/>
</dbReference>
<reference evidence="11 12" key="1">
    <citation type="submission" date="2019-07" db="EMBL/GenBank/DDBJ databases">
        <title>Tepidimonas taiwanensis I1-1 draft genome.</title>
        <authorList>
            <person name="Da Costa M.S."/>
            <person name="Froufe H.J.C."/>
            <person name="Egas C."/>
            <person name="Albuquerque L."/>
        </authorList>
    </citation>
    <scope>NUCLEOTIDE SEQUENCE [LARGE SCALE GENOMIC DNA]</scope>
    <source>
        <strain evidence="11 12">I1-1</strain>
    </source>
</reference>
<dbReference type="InterPro" id="IPR050626">
    <property type="entry name" value="Peptidase_M16"/>
</dbReference>
<dbReference type="InterPro" id="IPR011765">
    <property type="entry name" value="Pept_M16_N"/>
</dbReference>
<dbReference type="GO" id="GO:0006508">
    <property type="term" value="P:proteolysis"/>
    <property type="evidence" value="ECO:0007669"/>
    <property type="project" value="UniProtKB-KW"/>
</dbReference>
<evidence type="ECO:0000256" key="3">
    <source>
        <dbReference type="ARBA" id="ARBA00022670"/>
    </source>
</evidence>
<evidence type="ECO:0000256" key="1">
    <source>
        <dbReference type="ARBA" id="ARBA00001947"/>
    </source>
</evidence>
<dbReference type="EC" id="3.4.24.-" evidence="11"/>
<evidence type="ECO:0000259" key="9">
    <source>
        <dbReference type="Pfam" id="PF00675"/>
    </source>
</evidence>
<sequence length="486" mass="53212">MRALLSFGGVACRSVRISRGWWRVWSAVLLGVFALGTSAAAAGGVQPADAAVPGASVPGARAQTFALANGLTVIVQPDRRAPTAVQMLWLRVGAMDETDPESGVAHVLEHMMFKGTPTVPEGEYSRRIAALGGRDNAFTSRDVTAYHVQLPAEYLLEALRLEADRFAHNTWSDDALRRELAVVQEERRQRIEDEPVAQLYEQFFATAWTAHPYRRPVIGWMGNLQALDAPTVRAFHQRWYVPGNAALVVVGDVDPVQVRRWAEETFGALPARALPPRLADVEPQQRGLRRIEWRGRTQQPTLLMGWRVPRLAHPDADDESARDALALALMAGALDGYRGARLERALVQGQGGTRLADAVGASYGLASRGPQLFVLSATVRAGTAVEAVEAALKGEIARIARDGLDPAELQRVKNQWTASAVFDRDSPFAQARELGMHWALGWPLDAEARLLARLQTIGVEDVQRVARRYFVDEQLTVGVLRPEGGV</sequence>
<evidence type="ECO:0000313" key="11">
    <source>
        <dbReference type="EMBL" id="TSE30928.1"/>
    </source>
</evidence>
<dbReference type="Proteomes" id="UP000317763">
    <property type="component" value="Unassembled WGS sequence"/>
</dbReference>
<comment type="cofactor">
    <cofactor evidence="1">
        <name>Zn(2+)</name>
        <dbReference type="ChEBI" id="CHEBI:29105"/>
    </cofactor>
</comment>
<dbReference type="AlphaFoldDB" id="A0A554X521"/>
<dbReference type="Gene3D" id="3.30.830.10">
    <property type="entry name" value="Metalloenzyme, LuxS/M16 peptidase-like"/>
    <property type="match status" value="2"/>
</dbReference>
<keyword evidence="7" id="KW-0482">Metalloprotease</keyword>
<gene>
    <name evidence="11" type="ORF">Ttaiw_01677</name>
</gene>
<name>A0A554X521_9BURK</name>